<keyword evidence="11" id="KW-1185">Reference proteome</keyword>
<feature type="domain" description="Alpha fucosidase A-like C-terminal" evidence="8">
    <location>
        <begin position="1200"/>
        <end position="1262"/>
    </location>
</feature>
<dbReference type="Pfam" id="PF02927">
    <property type="entry name" value="CelD_N"/>
    <property type="match status" value="1"/>
</dbReference>
<dbReference type="Pfam" id="PF00759">
    <property type="entry name" value="Glyco_hydro_9"/>
    <property type="match status" value="1"/>
</dbReference>
<dbReference type="Pfam" id="PF21307">
    <property type="entry name" value="Glyco_hydro_95_C"/>
    <property type="match status" value="1"/>
</dbReference>
<feature type="domain" description="Glycosyl hydrolase family 95 N-terminal" evidence="7">
    <location>
        <begin position="578"/>
        <end position="626"/>
    </location>
</feature>
<evidence type="ECO:0000256" key="2">
    <source>
        <dbReference type="ARBA" id="ARBA00023277"/>
    </source>
</evidence>
<dbReference type="InterPro" id="IPR049053">
    <property type="entry name" value="AFCA-like_C"/>
</dbReference>
<evidence type="ECO:0000259" key="5">
    <source>
        <dbReference type="Pfam" id="PF00759"/>
    </source>
</evidence>
<organism evidence="10 11">
    <name type="scientific">Anaerobaca lacustris</name>
    <dbReference type="NCBI Taxonomy" id="3044600"/>
    <lineage>
        <taxon>Bacteria</taxon>
        <taxon>Pseudomonadati</taxon>
        <taxon>Planctomycetota</taxon>
        <taxon>Phycisphaerae</taxon>
        <taxon>Sedimentisphaerales</taxon>
        <taxon>Anaerobacaceae</taxon>
        <taxon>Anaerobaca</taxon>
    </lineage>
</organism>
<dbReference type="AlphaFoldDB" id="A0AAW6U3Z6"/>
<dbReference type="SUPFAM" id="SSF81296">
    <property type="entry name" value="E set domains"/>
    <property type="match status" value="1"/>
</dbReference>
<keyword evidence="10" id="KW-0378">Hydrolase</keyword>
<keyword evidence="3" id="KW-0624">Polysaccharide degradation</keyword>
<dbReference type="PANTHER" id="PTHR31084">
    <property type="entry name" value="ALPHA-L-FUCOSIDASE 2"/>
    <property type="match status" value="1"/>
</dbReference>
<feature type="domain" description="Glycosyl hydrolase family 95 catalytic" evidence="9">
    <location>
        <begin position="798"/>
        <end position="1198"/>
    </location>
</feature>
<dbReference type="SUPFAM" id="SSF48208">
    <property type="entry name" value="Six-hairpin glycosidases"/>
    <property type="match status" value="2"/>
</dbReference>
<evidence type="ECO:0000259" key="9">
    <source>
        <dbReference type="Pfam" id="PF22124"/>
    </source>
</evidence>
<sequence length="1278" mass="142635">MRMQMRLSLVAAVVLSIASAAVAADSDIRLNSLGFLPGLTKKATIAAPCSDFAVRKVSDGTAVYSGKAAGPRHQADVDQDVWIADFSTFRGTGRFYLDVPGVGRSIDFEIGEKVYDFAFITAMRGFYLWRCGCAVEGIHNGIRYAHAACHLDDGYEDYLGNEGARRDGTGGWHDAGDYGKYTVNAGITVGCLFMAWDHFQDRLKDVSLGLPDTAPGYPDFLKELKWETDWLLKMPYPDGSGRVSHKLTRVNFSGMIMPEKDAEKRYFTEWSSAATADFVAMMAMAARYFEPYDAAYAQKCLDVAKTSYAFLRANPEHKRFQQGDFRTGGYQTDDSDDRLWAAAEMWQTTGDAEYLKDFEERAAAPVVRRRGPSSTGKIDEDWDWGNVRNLGMFTYVLSAREGRDAELLASVRADVLSTADAIVAKAQQDAYGRALSRYYWGCNGTVARQVLNLQVAHRISPKPEYLNAASDAVAHLFGRNVYNRSYVTGLGIAPAMNPHDRRCAADGIEDPWPGYVVGGGHSATGWHDEQDDYRTNEIAINWQAGLVYALAGFVGGQETAWAEAHPTGTTGSRADLVLRYDKPATDWMTEALPIGNGSLGAMLFGGVDTVRIQFNEDSLWAGDEKDTGAYQNFGELTLELTAGADVAPLDYRRELDLDTATHCVRYRKGDVVYNREAFCSHPDGVIVLRFTASRPGRYSGTLRLTDAHRAAVQVRDNTLMAAGQLDNGLAYESQVRLLCEGGEVQTADGKLAFSNADSLTILLVAGTNYVNRSDRGWRGPHPHERLVHTIERAASKSCDEMREAHIEDYQALFNRVELDLGASSSETLASTTDQRILAYHRDKNRDPDLEELFFQYGRYLLIASSRPGSLPANLQGLWNHSNNPPWRCDYHSNINVQMNYWPAEPTNLAECHTAFIDYVDSLREVRKRATQEYYKCERGWTVQTENNIYGGSSWRWNPPGSAWYCQHLWEHYAFGQDKTYLREVAYPILKEVCHFWEDRLVALPDGQLVTPDGWSPEHGPEEPGVTYDQMLVWDLFTNTIEAADELGTDREFRDRLAELRDRLLGPRIGKWGQLQEWMTDRDDPKNQHRHVSHLFGLHPGRQIAPRTTPELAQAAAVSLNARGDGGTGWSRAWKINFWARLLDGDHAYILLRNLLTPVAFKGTDYQDGGGVYPNLFDAHPPFQIDGNFGATAGVAEMLLQSHTDRIELLPALPKAWPTGKVTGLRARGGFEVDIEWKDGKLVSATVRSQAGRPCRLRYGQVTAELDLARGQSTTWDGR</sequence>
<dbReference type="Pfam" id="PF22124">
    <property type="entry name" value="Glyco_hydro_95_cat"/>
    <property type="match status" value="1"/>
</dbReference>
<dbReference type="InterPro" id="IPR012341">
    <property type="entry name" value="6hp_glycosidase-like_sf"/>
</dbReference>
<dbReference type="Pfam" id="PF14498">
    <property type="entry name" value="Glyco_hyd_65N_2"/>
    <property type="match status" value="2"/>
</dbReference>
<gene>
    <name evidence="10" type="ORF">QJ522_15160</name>
</gene>
<evidence type="ECO:0000313" key="10">
    <source>
        <dbReference type="EMBL" id="MDI6450399.1"/>
    </source>
</evidence>
<evidence type="ECO:0000259" key="7">
    <source>
        <dbReference type="Pfam" id="PF14498"/>
    </source>
</evidence>
<evidence type="ECO:0000256" key="3">
    <source>
        <dbReference type="ARBA" id="ARBA00023326"/>
    </source>
</evidence>
<dbReference type="Proteomes" id="UP001431776">
    <property type="component" value="Unassembled WGS sequence"/>
</dbReference>
<reference evidence="10" key="1">
    <citation type="submission" date="2023-05" db="EMBL/GenBank/DDBJ databases">
        <title>Anaerotaeda fermentans gen. nov., sp. nov., a novel anaerobic planctomycete of the new family within the order Sedimentisphaerales isolated from Taman Peninsula, Russia.</title>
        <authorList>
            <person name="Khomyakova M.A."/>
            <person name="Merkel A.Y."/>
            <person name="Slobodkin A.I."/>
        </authorList>
    </citation>
    <scope>NUCLEOTIDE SEQUENCE</scope>
    <source>
        <strain evidence="10">M17dextr</strain>
    </source>
</reference>
<dbReference type="InterPro" id="IPR004197">
    <property type="entry name" value="Cellulase_Ig-like"/>
</dbReference>
<dbReference type="GO" id="GO:0008810">
    <property type="term" value="F:cellulase activity"/>
    <property type="evidence" value="ECO:0007669"/>
    <property type="project" value="InterPro"/>
</dbReference>
<dbReference type="InterPro" id="IPR001701">
    <property type="entry name" value="Glyco_hydro_9"/>
</dbReference>
<dbReference type="InterPro" id="IPR054363">
    <property type="entry name" value="GH95_cat"/>
</dbReference>
<evidence type="ECO:0000313" key="11">
    <source>
        <dbReference type="Proteomes" id="UP001431776"/>
    </source>
</evidence>
<comment type="similarity">
    <text evidence="1">Belongs to the glycosyl hydrolase 9 (cellulase E) family.</text>
</comment>
<name>A0AAW6U3Z6_9BACT</name>
<dbReference type="InterPro" id="IPR008928">
    <property type="entry name" value="6-hairpin_glycosidase_sf"/>
</dbReference>
<comment type="caution">
    <text evidence="10">The sequence shown here is derived from an EMBL/GenBank/DDBJ whole genome shotgun (WGS) entry which is preliminary data.</text>
</comment>
<evidence type="ECO:0000259" key="8">
    <source>
        <dbReference type="Pfam" id="PF21307"/>
    </source>
</evidence>
<keyword evidence="4" id="KW-0732">Signal</keyword>
<feature type="domain" description="Cellulase Ig-like" evidence="6">
    <location>
        <begin position="24"/>
        <end position="103"/>
    </location>
</feature>
<accession>A0AAW6U3Z6</accession>
<evidence type="ECO:0000256" key="1">
    <source>
        <dbReference type="ARBA" id="ARBA00007072"/>
    </source>
</evidence>
<feature type="signal peptide" evidence="4">
    <location>
        <begin position="1"/>
        <end position="23"/>
    </location>
</feature>
<dbReference type="GO" id="GO:0004560">
    <property type="term" value="F:alpha-L-fucosidase activity"/>
    <property type="evidence" value="ECO:0007669"/>
    <property type="project" value="TreeGrafter"/>
</dbReference>
<evidence type="ECO:0000256" key="4">
    <source>
        <dbReference type="SAM" id="SignalP"/>
    </source>
</evidence>
<feature type="chain" id="PRO_5043386641" evidence="4">
    <location>
        <begin position="24"/>
        <end position="1278"/>
    </location>
</feature>
<protein>
    <submittedName>
        <fullName evidence="10">Glycoside hydrolase family 9 protein</fullName>
    </submittedName>
</protein>
<dbReference type="PANTHER" id="PTHR31084:SF19">
    <property type="entry name" value="GLYCOSYL HYDROLASE FAMILY 95 N-TERMINAL DOMAIN-CONTAINING PROTEIN"/>
    <property type="match status" value="1"/>
</dbReference>
<proteinExistence type="inferred from homology"/>
<feature type="domain" description="Glycosyl hydrolase family 95 N-terminal" evidence="7">
    <location>
        <begin position="629"/>
        <end position="771"/>
    </location>
</feature>
<feature type="domain" description="Glycoside hydrolase family 9" evidence="5">
    <location>
        <begin position="115"/>
        <end position="550"/>
    </location>
</feature>
<dbReference type="InterPro" id="IPR014756">
    <property type="entry name" value="Ig_E-set"/>
</dbReference>
<evidence type="ECO:0000259" key="6">
    <source>
        <dbReference type="Pfam" id="PF02927"/>
    </source>
</evidence>
<dbReference type="GO" id="GO:0000272">
    <property type="term" value="P:polysaccharide catabolic process"/>
    <property type="evidence" value="ECO:0007669"/>
    <property type="project" value="UniProtKB-KW"/>
</dbReference>
<dbReference type="Gene3D" id="2.60.40.10">
    <property type="entry name" value="Immunoglobulins"/>
    <property type="match status" value="1"/>
</dbReference>
<dbReference type="InterPro" id="IPR027414">
    <property type="entry name" value="GH95_N_dom"/>
</dbReference>
<dbReference type="InterPro" id="IPR013783">
    <property type="entry name" value="Ig-like_fold"/>
</dbReference>
<dbReference type="RefSeq" id="WP_349245808.1">
    <property type="nucleotide sequence ID" value="NZ_JASCXX010000019.1"/>
</dbReference>
<dbReference type="CDD" id="cd02850">
    <property type="entry name" value="E_set_Cellulase_N"/>
    <property type="match status" value="1"/>
</dbReference>
<keyword evidence="2" id="KW-0119">Carbohydrate metabolism</keyword>
<dbReference type="EMBL" id="JASCXX010000019">
    <property type="protein sequence ID" value="MDI6450399.1"/>
    <property type="molecule type" value="Genomic_DNA"/>
</dbReference>
<dbReference type="Gene3D" id="1.50.10.10">
    <property type="match status" value="2"/>
</dbReference>